<evidence type="ECO:0000259" key="3">
    <source>
        <dbReference type="Pfam" id="PF20684"/>
    </source>
</evidence>
<protein>
    <recommendedName>
        <fullName evidence="3">Rhodopsin domain-containing protein</fullName>
    </recommendedName>
</protein>
<evidence type="ECO:0000256" key="1">
    <source>
        <dbReference type="SAM" id="MobiDB-lite"/>
    </source>
</evidence>
<dbReference type="Pfam" id="PF20684">
    <property type="entry name" value="Fung_rhodopsin"/>
    <property type="match status" value="1"/>
</dbReference>
<dbReference type="InterPro" id="IPR049326">
    <property type="entry name" value="Rhodopsin_dom_fungi"/>
</dbReference>
<keyword evidence="2" id="KW-1133">Transmembrane helix</keyword>
<dbReference type="PANTHER" id="PTHR39614:SF2">
    <property type="entry name" value="INTEGRAL MEMBRANE PROTEIN"/>
    <property type="match status" value="1"/>
</dbReference>
<keyword evidence="2" id="KW-0812">Transmembrane</keyword>
<evidence type="ECO:0000256" key="2">
    <source>
        <dbReference type="SAM" id="Phobius"/>
    </source>
</evidence>
<name>A0AAW0RR27_9HYPO</name>
<evidence type="ECO:0000313" key="4">
    <source>
        <dbReference type="EMBL" id="KAK8144642.1"/>
    </source>
</evidence>
<feature type="domain" description="Rhodopsin" evidence="3">
    <location>
        <begin position="27"/>
        <end position="251"/>
    </location>
</feature>
<feature type="transmembrane region" description="Helical" evidence="2">
    <location>
        <begin position="43"/>
        <end position="63"/>
    </location>
</feature>
<feature type="region of interest" description="Disordered" evidence="1">
    <location>
        <begin position="292"/>
        <end position="359"/>
    </location>
</feature>
<feature type="transmembrane region" description="Helical" evidence="2">
    <location>
        <begin position="6"/>
        <end position="31"/>
    </location>
</feature>
<feature type="transmembrane region" description="Helical" evidence="2">
    <location>
        <begin position="225"/>
        <end position="247"/>
    </location>
</feature>
<organism evidence="4 5">
    <name type="scientific">Beauveria asiatica</name>
    <dbReference type="NCBI Taxonomy" id="1069075"/>
    <lineage>
        <taxon>Eukaryota</taxon>
        <taxon>Fungi</taxon>
        <taxon>Dikarya</taxon>
        <taxon>Ascomycota</taxon>
        <taxon>Pezizomycotina</taxon>
        <taxon>Sordariomycetes</taxon>
        <taxon>Hypocreomycetidae</taxon>
        <taxon>Hypocreales</taxon>
        <taxon>Cordycipitaceae</taxon>
        <taxon>Beauveria</taxon>
    </lineage>
</organism>
<gene>
    <name evidence="4" type="ORF">G3M48_005520</name>
</gene>
<keyword evidence="2" id="KW-0472">Membrane</keyword>
<feature type="transmembrane region" description="Helical" evidence="2">
    <location>
        <begin position="156"/>
        <end position="178"/>
    </location>
</feature>
<feature type="transmembrane region" description="Helical" evidence="2">
    <location>
        <begin position="190"/>
        <end position="213"/>
    </location>
</feature>
<reference evidence="4 5" key="1">
    <citation type="submission" date="2020-02" db="EMBL/GenBank/DDBJ databases">
        <title>Comparative genomics of the hypocrealean fungal genus Beauvera.</title>
        <authorList>
            <person name="Showalter D.N."/>
            <person name="Bushley K.E."/>
            <person name="Rehner S.A."/>
        </authorList>
    </citation>
    <scope>NUCLEOTIDE SEQUENCE [LARGE SCALE GENOMIC DNA]</scope>
    <source>
        <strain evidence="4 5">ARSEF4384</strain>
    </source>
</reference>
<dbReference type="EMBL" id="JAAHCF010000368">
    <property type="protein sequence ID" value="KAK8144642.1"/>
    <property type="molecule type" value="Genomic_DNA"/>
</dbReference>
<dbReference type="AlphaFoldDB" id="A0AAW0RR27"/>
<accession>A0AAW0RR27</accession>
<proteinExistence type="predicted"/>
<keyword evidence="5" id="KW-1185">Reference proteome</keyword>
<comment type="caution">
    <text evidence="4">The sequence shown here is derived from an EMBL/GenBank/DDBJ whole genome shotgun (WGS) entry which is preliminary data.</text>
</comment>
<dbReference type="Proteomes" id="UP001397290">
    <property type="component" value="Unassembled WGS sequence"/>
</dbReference>
<sequence length="388" mass="42634">MANDDHASWLTLAMIVFLTWALLFYAVRVWAKLRIKTIGADDWAVTGALILSIVCQGIMHSAVSKGYGKRSDSLSADALDSISKFFYIASVGLTRVASAFLVEQVAQHGPHARPARMLAWLSGTWAVLCLVIVAVRPPFSSPWLAVDGGRTMFSRWLAVEVGGLVVEVALWALIIQLVWSLQMQLSRRSLVIAVFGFRLLLLPIVITRLYYLAPSNNDDPNQSSIIAAIYTAAALQFSIVATSFTALKPFLAVFRQPVVAYGSIGGILGFNAGRGESGCKFKMFHRVKRLPERPDDSANWRPDQGSAQPSVTAKPGRAVTRKRRGDKDDGRERLHHSCMNLPRRAPNRVMDDGAPTQTDESDRMIIQRTTEVTVLCEHNKPAGGSCEV</sequence>
<evidence type="ECO:0000313" key="5">
    <source>
        <dbReference type="Proteomes" id="UP001397290"/>
    </source>
</evidence>
<dbReference type="PANTHER" id="PTHR39614">
    <property type="entry name" value="INTEGRAL MEMBRANE PROTEIN"/>
    <property type="match status" value="1"/>
</dbReference>
<feature type="transmembrane region" description="Helical" evidence="2">
    <location>
        <begin position="118"/>
        <end position="136"/>
    </location>
</feature>
<feature type="transmembrane region" description="Helical" evidence="2">
    <location>
        <begin position="85"/>
        <end position="106"/>
    </location>
</feature>